<dbReference type="GO" id="GO:0033104">
    <property type="term" value="C:type VI protein secretion system complex"/>
    <property type="evidence" value="ECO:0007669"/>
    <property type="project" value="InterPro"/>
</dbReference>
<dbReference type="EMBL" id="JAUEIE010000005">
    <property type="protein sequence ID" value="MDN0022654.1"/>
    <property type="molecule type" value="Genomic_DNA"/>
</dbReference>
<dbReference type="RefSeq" id="WP_289825125.1">
    <property type="nucleotide sequence ID" value="NZ_JAUEIE010000005.1"/>
</dbReference>
<name>A0AAW7JJ39_9BACT</name>
<organism evidence="2 4">
    <name type="scientific">Leyella lascolaii</name>
    <dbReference type="NCBI Taxonomy" id="1776379"/>
    <lineage>
        <taxon>Bacteria</taxon>
        <taxon>Pseudomonadati</taxon>
        <taxon>Bacteroidota</taxon>
        <taxon>Bacteroidia</taxon>
        <taxon>Bacteroidales</taxon>
        <taxon>Prevotellaceae</taxon>
        <taxon>Leyella</taxon>
    </lineage>
</organism>
<gene>
    <name evidence="1" type="ORF">QVN81_06395</name>
    <name evidence="2" type="ORF">QVN84_10170</name>
</gene>
<reference evidence="2" key="2">
    <citation type="submission" date="2023-08" db="EMBL/GenBank/DDBJ databases">
        <title>Identification and characterization of horizontal gene transfer across gut microbiota members of farm animals based on homology search.</title>
        <authorList>
            <person name="Schwarzerova J."/>
            <person name="Nykrynova M."/>
            <person name="Jureckova K."/>
            <person name="Cejkova D."/>
            <person name="Rychlik I."/>
        </authorList>
    </citation>
    <scope>NUCLEOTIDE SEQUENCE</scope>
    <source>
        <strain evidence="2">ET15</strain>
        <strain evidence="1">ET37</strain>
    </source>
</reference>
<dbReference type="Proteomes" id="UP001167831">
    <property type="component" value="Unassembled WGS sequence"/>
</dbReference>
<dbReference type="InterPro" id="IPR035576">
    <property type="entry name" value="T6SS_TssC"/>
</dbReference>
<evidence type="ECO:0000313" key="4">
    <source>
        <dbReference type="Proteomes" id="UP001168478"/>
    </source>
</evidence>
<sequence>MVVEEQKIASSTENLELREKQLEVNPAELLQKSLSGLDKFGGFQLLKGLIKGVENMDPRRKAIKNVFLNDSAYEDARNRLKNELFLWVEILESGGKDPMEIVDSCKKECQKAERNLSENLFCIHDEIRNLEITYRSLDAFFANAGQGKVDCITLMNVNKEELGDHDSEATQAVRDELERYFDRLNLKNNYSMLVIPGYLGDAETVRMWAQTAYRNKVIMVTDFKDSMNFEMLKEELDDASLQGTDPYLGNIVMTANYILGRKKSEMAGEDEDLYIPSSGALAGRMSNTEETVIAQAAAGKRYGTLDNVKGARMDLRKSEIAALIDLGVIPMVEEDGRTMAFSNHTLYNGASKGLQEYSIVRVFDWIGKVFENYCNDHAMEIWTPAIKSEITQDIHSFLSDYKGPGGIIEKYTNLKVDQNPKTKDISINVEITPYFAAQNFFIELTGRNTAAGVDWEQNTKNA</sequence>
<evidence type="ECO:0000313" key="2">
    <source>
        <dbReference type="EMBL" id="MDN0025878.1"/>
    </source>
</evidence>
<dbReference type="EMBL" id="JAUEIF010000009">
    <property type="protein sequence ID" value="MDN0025878.1"/>
    <property type="molecule type" value="Genomic_DNA"/>
</dbReference>
<comment type="caution">
    <text evidence="2">The sequence shown here is derived from an EMBL/GenBank/DDBJ whole genome shotgun (WGS) entry which is preliminary data.</text>
</comment>
<accession>A0AAW7JJ39</accession>
<dbReference type="GO" id="GO:0033103">
    <property type="term" value="P:protein secretion by the type VI secretion system"/>
    <property type="evidence" value="ECO:0007669"/>
    <property type="project" value="InterPro"/>
</dbReference>
<keyword evidence="3" id="KW-1185">Reference proteome</keyword>
<protein>
    <submittedName>
        <fullName evidence="2">Type VI secretion system contractile sheath protein TssC</fullName>
    </submittedName>
</protein>
<evidence type="ECO:0000313" key="3">
    <source>
        <dbReference type="Proteomes" id="UP001167831"/>
    </source>
</evidence>
<dbReference type="Proteomes" id="UP001168478">
    <property type="component" value="Unassembled WGS sequence"/>
</dbReference>
<dbReference type="Pfam" id="PF17541">
    <property type="entry name" value="TssC"/>
    <property type="match status" value="1"/>
</dbReference>
<reference evidence="2" key="1">
    <citation type="submission" date="2023-06" db="EMBL/GenBank/DDBJ databases">
        <authorList>
            <person name="Zeman M."/>
            <person name="Kubasova T."/>
            <person name="Jahodarova E."/>
            <person name="Nykrynova M."/>
            <person name="Rychlik I."/>
        </authorList>
    </citation>
    <scope>NUCLEOTIDE SEQUENCE</scope>
    <source>
        <strain evidence="2">ET15</strain>
        <strain evidence="1">ET37</strain>
    </source>
</reference>
<dbReference type="AlphaFoldDB" id="A0AAW7JJ39"/>
<evidence type="ECO:0000313" key="1">
    <source>
        <dbReference type="EMBL" id="MDN0022654.1"/>
    </source>
</evidence>
<proteinExistence type="predicted"/>